<evidence type="ECO:0000256" key="1">
    <source>
        <dbReference type="SAM" id="MobiDB-lite"/>
    </source>
</evidence>
<dbReference type="EMBL" id="KZ821448">
    <property type="protein sequence ID" value="PYH38261.1"/>
    <property type="molecule type" value="Genomic_DNA"/>
</dbReference>
<dbReference type="RefSeq" id="XP_025483739.1">
    <property type="nucleotide sequence ID" value="XM_025618278.1"/>
</dbReference>
<sequence>MMLVSPRVFLPAGFIASLATGSSDDIDTRSPLGCRQQRPNRQTQQPHLFLISNATYLKALYFPVFISILL</sequence>
<name>A0A318YU20_ASPNB</name>
<evidence type="ECO:0000313" key="3">
    <source>
        <dbReference type="Proteomes" id="UP000247647"/>
    </source>
</evidence>
<dbReference type="Proteomes" id="UP000247647">
    <property type="component" value="Unassembled WGS sequence"/>
</dbReference>
<dbReference type="AlphaFoldDB" id="A0A318YU20"/>
<keyword evidence="3" id="KW-1185">Reference proteome</keyword>
<gene>
    <name evidence="2" type="ORF">BO87DRAFT_164854</name>
</gene>
<dbReference type="GeneID" id="37120734"/>
<protein>
    <submittedName>
        <fullName evidence="2">Uncharacterized protein</fullName>
    </submittedName>
</protein>
<organism evidence="2 3">
    <name type="scientific">Aspergillus neoniger (strain CBS 115656)</name>
    <dbReference type="NCBI Taxonomy" id="1448310"/>
    <lineage>
        <taxon>Eukaryota</taxon>
        <taxon>Fungi</taxon>
        <taxon>Dikarya</taxon>
        <taxon>Ascomycota</taxon>
        <taxon>Pezizomycotina</taxon>
        <taxon>Eurotiomycetes</taxon>
        <taxon>Eurotiomycetidae</taxon>
        <taxon>Eurotiales</taxon>
        <taxon>Aspergillaceae</taxon>
        <taxon>Aspergillus</taxon>
        <taxon>Aspergillus subgen. Circumdati</taxon>
    </lineage>
</organism>
<accession>A0A318YU20</accession>
<proteinExistence type="predicted"/>
<evidence type="ECO:0000313" key="2">
    <source>
        <dbReference type="EMBL" id="PYH38261.1"/>
    </source>
</evidence>
<reference evidence="2" key="1">
    <citation type="submission" date="2016-12" db="EMBL/GenBank/DDBJ databases">
        <title>The genomes of Aspergillus section Nigri reveals drivers in fungal speciation.</title>
        <authorList>
            <consortium name="DOE Joint Genome Institute"/>
            <person name="Vesth T.C."/>
            <person name="Nybo J."/>
            <person name="Theobald S."/>
            <person name="Brandl J."/>
            <person name="Frisvad J.C."/>
            <person name="Nielsen K.F."/>
            <person name="Lyhne E.K."/>
            <person name="Kogle M.E."/>
            <person name="Kuo A."/>
            <person name="Riley R."/>
            <person name="Clum A."/>
            <person name="Nolan M."/>
            <person name="Lipzen A."/>
            <person name="Salamov A."/>
            <person name="Henrissat B."/>
            <person name="Wiebenga A."/>
            <person name="De Vries R.P."/>
            <person name="Grigoriev I.V."/>
            <person name="Mortensen U.H."/>
            <person name="Andersen M.R."/>
            <person name="Baker S.E."/>
        </authorList>
    </citation>
    <scope>NUCLEOTIDE SEQUENCE [LARGE SCALE GENOMIC DNA]</scope>
    <source>
        <strain evidence="2">CBS 115656</strain>
    </source>
</reference>
<feature type="region of interest" description="Disordered" evidence="1">
    <location>
        <begin position="21"/>
        <end position="41"/>
    </location>
</feature>